<organism evidence="2 3">
    <name type="scientific">Actinomadura keratinilytica</name>
    <dbReference type="NCBI Taxonomy" id="547461"/>
    <lineage>
        <taxon>Bacteria</taxon>
        <taxon>Bacillati</taxon>
        <taxon>Actinomycetota</taxon>
        <taxon>Actinomycetes</taxon>
        <taxon>Streptosporangiales</taxon>
        <taxon>Thermomonosporaceae</taxon>
        <taxon>Actinomadura</taxon>
    </lineage>
</organism>
<sequence>MRNGEDCVKVTRTEIDGVPVFWASGGTADGYRVALLFRVGQSDETLARSGITHLVEHLALHRVGQPEHHYNGTVDSVTTAFFTEGDGDEVVRFLGTVCGALREPPLDRLEAEKQILRTEAAGRSPGAAGRLLLWRYGAAGYGLQGYEELGLPAHTAEDVTAWTARWFTRANAALAVVGGPPPAGLRLDLPDGARVPPPAPTSALPQTPAYFNSQVNGVGLSAVVPRATAGNVFATLLQRRLHRALRLDDALSYNVQVGYSPRDGEMAHIVAFADGLAEAHPRLTQEFVDEIERIADEPVPDAELREAVSIHRARLDQPEVAGALTMSSCWNELMGAPDRTYEEILLDLDGLTPGDVREVARTVRDSALLMVPDGQEPHVDRYVPAPGSSVVAVRGETFDRADPEAGHLHLIVGPTGVTSMTGPSLGTVRYDSCAAVLAWPDGARALIGLDGITVHIEPNRWIGADGLPARIDRMVPADRVVPMPARPDEDIPERPETAPARPKPGRRRSAPRFRLPFGLRRGTAWDDPCLAAVLPQVGAGRLDAGLELLSRSRPLPELRGFYLDRLSRAAAGHSDRLDALAAARPDDPDVHLWLGGTLIREAWNVRGGARAKDVTEERFAQFWLILAGAGEPLYRAAELLPEDPVPWNCLQLHAMGLQLGRLELDRIWRELKDRHGGLYCGHYTRAQALCGKWCGSDAEVLEFAESAVEAAEPGDPLTAMLPVALLENGIGSEDGVKAYLSSRPETHAALGAAADKWLTHMADHPRTREAHHLFGAAFYYAGDHDRARHHLSQAGMTLTDGLPWGYWPRPARTYKEARRAVGLR</sequence>
<comment type="caution">
    <text evidence="2">The sequence shown here is derived from an EMBL/GenBank/DDBJ whole genome shotgun (WGS) entry which is preliminary data.</text>
</comment>
<proteinExistence type="predicted"/>
<gene>
    <name evidence="2" type="ORF">GCM10022416_36740</name>
</gene>
<evidence type="ECO:0000313" key="3">
    <source>
        <dbReference type="Proteomes" id="UP001500266"/>
    </source>
</evidence>
<dbReference type="SUPFAM" id="SSF63411">
    <property type="entry name" value="LuxS/MPP-like metallohydrolase"/>
    <property type="match status" value="2"/>
</dbReference>
<feature type="compositionally biased region" description="Basic and acidic residues" evidence="1">
    <location>
        <begin position="486"/>
        <end position="496"/>
    </location>
</feature>
<dbReference type="EMBL" id="BAABDO010000055">
    <property type="protein sequence ID" value="GAA4145211.1"/>
    <property type="molecule type" value="Genomic_DNA"/>
</dbReference>
<evidence type="ECO:0008006" key="4">
    <source>
        <dbReference type="Google" id="ProtNLM"/>
    </source>
</evidence>
<reference evidence="3" key="1">
    <citation type="journal article" date="2019" name="Int. J. Syst. Evol. Microbiol.">
        <title>The Global Catalogue of Microorganisms (GCM) 10K type strain sequencing project: providing services to taxonomists for standard genome sequencing and annotation.</title>
        <authorList>
            <consortium name="The Broad Institute Genomics Platform"/>
            <consortium name="The Broad Institute Genome Sequencing Center for Infectious Disease"/>
            <person name="Wu L."/>
            <person name="Ma J."/>
        </authorList>
    </citation>
    <scope>NUCLEOTIDE SEQUENCE [LARGE SCALE GENOMIC DNA]</scope>
    <source>
        <strain evidence="3">JCM 17316</strain>
    </source>
</reference>
<protein>
    <recommendedName>
        <fullName evidence="4">Insulinase family protein</fullName>
    </recommendedName>
</protein>
<dbReference type="InterPro" id="IPR011249">
    <property type="entry name" value="Metalloenz_LuxS/M16"/>
</dbReference>
<keyword evidence="3" id="KW-1185">Reference proteome</keyword>
<accession>A0ABP7Z1S7</accession>
<dbReference type="Gene3D" id="3.30.830.10">
    <property type="entry name" value="Metalloenzyme, LuxS/M16 peptidase-like"/>
    <property type="match status" value="2"/>
</dbReference>
<name>A0ABP7Z1S7_9ACTN</name>
<feature type="region of interest" description="Disordered" evidence="1">
    <location>
        <begin position="482"/>
        <end position="511"/>
    </location>
</feature>
<evidence type="ECO:0000256" key="1">
    <source>
        <dbReference type="SAM" id="MobiDB-lite"/>
    </source>
</evidence>
<evidence type="ECO:0000313" key="2">
    <source>
        <dbReference type="EMBL" id="GAA4145211.1"/>
    </source>
</evidence>
<dbReference type="Proteomes" id="UP001500266">
    <property type="component" value="Unassembled WGS sequence"/>
</dbReference>